<accession>A0A1E4REX2</accession>
<feature type="domain" description="Cupin type-1" evidence="1">
    <location>
        <begin position="35"/>
        <end position="121"/>
    </location>
</feature>
<dbReference type="SUPFAM" id="SSF51182">
    <property type="entry name" value="RmlC-like cupins"/>
    <property type="match status" value="1"/>
</dbReference>
<sequence>MTNQSIPEKERQQKVEEFFNENTWRVEATFPCITETHYHPNVHEAYAVIQGSSTLILGLDVRNIPSKMTSDQLEEIEKKTEIQVKLGDVIVIPAGVSHCSKNYTKNYRYVAAYPTNGEKYKSVGKGQVERNEGKYDNHDDIEQSIKAAFPLGDPVCGKGPGQIKANYNDLT</sequence>
<dbReference type="PANTHER" id="PTHR36448">
    <property type="entry name" value="BLR7373 PROTEIN"/>
    <property type="match status" value="1"/>
</dbReference>
<organism evidence="2 3">
    <name type="scientific">Hyphopichia burtonii NRRL Y-1933</name>
    <dbReference type="NCBI Taxonomy" id="984485"/>
    <lineage>
        <taxon>Eukaryota</taxon>
        <taxon>Fungi</taxon>
        <taxon>Dikarya</taxon>
        <taxon>Ascomycota</taxon>
        <taxon>Saccharomycotina</taxon>
        <taxon>Pichiomycetes</taxon>
        <taxon>Debaryomycetaceae</taxon>
        <taxon>Hyphopichia</taxon>
    </lineage>
</organism>
<dbReference type="RefSeq" id="XP_020074868.1">
    <property type="nucleotide sequence ID" value="XM_020223639.1"/>
</dbReference>
<evidence type="ECO:0000259" key="1">
    <source>
        <dbReference type="Pfam" id="PF00190"/>
    </source>
</evidence>
<dbReference type="InterPro" id="IPR014710">
    <property type="entry name" value="RmlC-like_jellyroll"/>
</dbReference>
<protein>
    <recommendedName>
        <fullName evidence="1">Cupin type-1 domain-containing protein</fullName>
    </recommendedName>
</protein>
<evidence type="ECO:0000313" key="2">
    <source>
        <dbReference type="EMBL" id="ODV65801.1"/>
    </source>
</evidence>
<proteinExistence type="predicted"/>
<dbReference type="InterPro" id="IPR011051">
    <property type="entry name" value="RmlC_Cupin_sf"/>
</dbReference>
<evidence type="ECO:0000313" key="3">
    <source>
        <dbReference type="Proteomes" id="UP000095085"/>
    </source>
</evidence>
<dbReference type="Pfam" id="PF00190">
    <property type="entry name" value="Cupin_1"/>
    <property type="match status" value="1"/>
</dbReference>
<dbReference type="AlphaFoldDB" id="A0A1E4REX2"/>
<dbReference type="InterPro" id="IPR006045">
    <property type="entry name" value="Cupin_1"/>
</dbReference>
<reference evidence="3" key="1">
    <citation type="submission" date="2016-05" db="EMBL/GenBank/DDBJ databases">
        <title>Comparative genomics of biotechnologically important yeasts.</title>
        <authorList>
            <consortium name="DOE Joint Genome Institute"/>
            <person name="Riley R."/>
            <person name="Haridas S."/>
            <person name="Wolfe K.H."/>
            <person name="Lopes M.R."/>
            <person name="Hittinger C.T."/>
            <person name="Goker M."/>
            <person name="Salamov A."/>
            <person name="Wisecaver J."/>
            <person name="Long T.M."/>
            <person name="Aerts A.L."/>
            <person name="Barry K."/>
            <person name="Choi C."/>
            <person name="Clum A."/>
            <person name="Coughlan A.Y."/>
            <person name="Deshpande S."/>
            <person name="Douglass A.P."/>
            <person name="Hanson S.J."/>
            <person name="Klenk H.-P."/>
            <person name="Labutti K."/>
            <person name="Lapidus A."/>
            <person name="Lindquist E."/>
            <person name="Lipzen A."/>
            <person name="Meier-Kolthoff J.P."/>
            <person name="Ohm R.A."/>
            <person name="Otillar R.P."/>
            <person name="Pangilinan J."/>
            <person name="Peng Y."/>
            <person name="Rokas A."/>
            <person name="Rosa C.A."/>
            <person name="Scheuner C."/>
            <person name="Sibirny A.A."/>
            <person name="Slot J.C."/>
            <person name="Stielow J.B."/>
            <person name="Sun H."/>
            <person name="Kurtzman C.P."/>
            <person name="Blackwell M."/>
            <person name="Grigoriev I.V."/>
            <person name="Jeffries T.W."/>
        </authorList>
    </citation>
    <scope>NUCLEOTIDE SEQUENCE [LARGE SCALE GENOMIC DNA]</scope>
    <source>
        <strain evidence="3">NRRL Y-1933</strain>
    </source>
</reference>
<dbReference type="Proteomes" id="UP000095085">
    <property type="component" value="Unassembled WGS sequence"/>
</dbReference>
<dbReference type="InterPro" id="IPR047121">
    <property type="entry name" value="YjiB-like"/>
</dbReference>
<dbReference type="Gene3D" id="2.60.120.10">
    <property type="entry name" value="Jelly Rolls"/>
    <property type="match status" value="1"/>
</dbReference>
<name>A0A1E4REX2_9ASCO</name>
<dbReference type="GeneID" id="30998188"/>
<dbReference type="PANTHER" id="PTHR36448:SF2">
    <property type="entry name" value="CUPIN TYPE-1 DOMAIN-CONTAINING PROTEIN"/>
    <property type="match status" value="1"/>
</dbReference>
<keyword evidence="3" id="KW-1185">Reference proteome</keyword>
<dbReference type="OrthoDB" id="2446447at2759"/>
<dbReference type="EMBL" id="KV454543">
    <property type="protein sequence ID" value="ODV65801.1"/>
    <property type="molecule type" value="Genomic_DNA"/>
</dbReference>
<gene>
    <name evidence="2" type="ORF">HYPBUDRAFT_7149</name>
</gene>